<feature type="compositionally biased region" description="Polar residues" evidence="11">
    <location>
        <begin position="239"/>
        <end position="256"/>
    </location>
</feature>
<feature type="compositionally biased region" description="Low complexity" evidence="11">
    <location>
        <begin position="830"/>
        <end position="842"/>
    </location>
</feature>
<keyword evidence="6" id="KW-0418">Kinase</keyword>
<dbReference type="InterPro" id="IPR008271">
    <property type="entry name" value="Ser/Thr_kinase_AS"/>
</dbReference>
<comment type="catalytic activity">
    <reaction evidence="8">
        <text>L-threonyl-[protein] + ATP = O-phospho-L-threonyl-[protein] + ADP + H(+)</text>
        <dbReference type="Rhea" id="RHEA:46608"/>
        <dbReference type="Rhea" id="RHEA-COMP:11060"/>
        <dbReference type="Rhea" id="RHEA-COMP:11605"/>
        <dbReference type="ChEBI" id="CHEBI:15378"/>
        <dbReference type="ChEBI" id="CHEBI:30013"/>
        <dbReference type="ChEBI" id="CHEBI:30616"/>
        <dbReference type="ChEBI" id="CHEBI:61977"/>
        <dbReference type="ChEBI" id="CHEBI:456216"/>
        <dbReference type="EC" id="2.7.11.22"/>
    </reaction>
</comment>
<dbReference type="FunFam" id="3.30.200.20:FF:000124">
    <property type="entry name" value="Cyclin-dependent kinase 4"/>
    <property type="match status" value="1"/>
</dbReference>
<dbReference type="SUPFAM" id="SSF56112">
    <property type="entry name" value="Protein kinase-like (PK-like)"/>
    <property type="match status" value="1"/>
</dbReference>
<dbReference type="GO" id="GO:0005524">
    <property type="term" value="F:ATP binding"/>
    <property type="evidence" value="ECO:0007669"/>
    <property type="project" value="UniProtKB-UniRule"/>
</dbReference>
<dbReference type="InterPro" id="IPR011009">
    <property type="entry name" value="Kinase-like_dom_sf"/>
</dbReference>
<feature type="compositionally biased region" description="Basic and acidic residues" evidence="11">
    <location>
        <begin position="951"/>
        <end position="961"/>
    </location>
</feature>
<reference evidence="13" key="1">
    <citation type="submission" date="2022-06" db="EMBL/GenBank/DDBJ databases">
        <authorList>
            <person name="Berger JAMES D."/>
            <person name="Berger JAMES D."/>
        </authorList>
    </citation>
    <scope>NUCLEOTIDE SEQUENCE [LARGE SCALE GENOMIC DNA]</scope>
</reference>
<evidence type="ECO:0000256" key="9">
    <source>
        <dbReference type="ARBA" id="ARBA00048367"/>
    </source>
</evidence>
<feature type="region of interest" description="Disordered" evidence="11">
    <location>
        <begin position="770"/>
        <end position="805"/>
    </location>
</feature>
<evidence type="ECO:0000256" key="2">
    <source>
        <dbReference type="ARBA" id="ARBA00012425"/>
    </source>
</evidence>
<reference evidence="14" key="2">
    <citation type="submission" date="2023-11" db="UniProtKB">
        <authorList>
            <consortium name="WormBaseParasite"/>
        </authorList>
    </citation>
    <scope>IDENTIFICATION</scope>
</reference>
<dbReference type="GO" id="GO:0005737">
    <property type="term" value="C:cytoplasm"/>
    <property type="evidence" value="ECO:0007669"/>
    <property type="project" value="TreeGrafter"/>
</dbReference>
<feature type="compositionally biased region" description="Polar residues" evidence="11">
    <location>
        <begin position="770"/>
        <end position="796"/>
    </location>
</feature>
<dbReference type="PROSITE" id="PS00108">
    <property type="entry name" value="PROTEIN_KINASE_ST"/>
    <property type="match status" value="1"/>
</dbReference>
<evidence type="ECO:0000313" key="14">
    <source>
        <dbReference type="WBParaSite" id="SRDH1_34960.2"/>
    </source>
</evidence>
<feature type="domain" description="Protein kinase" evidence="12">
    <location>
        <begin position="359"/>
        <end position="689"/>
    </location>
</feature>
<dbReference type="Pfam" id="PF00069">
    <property type="entry name" value="Pkinase"/>
    <property type="match status" value="1"/>
</dbReference>
<evidence type="ECO:0000256" key="11">
    <source>
        <dbReference type="SAM" id="MobiDB-lite"/>
    </source>
</evidence>
<proteinExistence type="inferred from homology"/>
<comment type="similarity">
    <text evidence="1">Belongs to the protein kinase superfamily. CMGC Ser/Thr protein kinase family. CDC2/CDKX subfamily.</text>
</comment>
<dbReference type="GO" id="GO:0005634">
    <property type="term" value="C:nucleus"/>
    <property type="evidence" value="ECO:0007669"/>
    <property type="project" value="TreeGrafter"/>
</dbReference>
<feature type="region of interest" description="Disordered" evidence="11">
    <location>
        <begin position="239"/>
        <end position="265"/>
    </location>
</feature>
<dbReference type="EC" id="2.7.11.22" evidence="2"/>
<feature type="compositionally biased region" description="Low complexity" evidence="11">
    <location>
        <begin position="855"/>
        <end position="871"/>
    </location>
</feature>
<dbReference type="InterPro" id="IPR017441">
    <property type="entry name" value="Protein_kinase_ATP_BS"/>
</dbReference>
<comment type="catalytic activity">
    <reaction evidence="9">
        <text>L-seryl-[protein] + ATP = O-phospho-L-seryl-[protein] + ADP + H(+)</text>
        <dbReference type="Rhea" id="RHEA:17989"/>
        <dbReference type="Rhea" id="RHEA-COMP:9863"/>
        <dbReference type="Rhea" id="RHEA-COMP:11604"/>
        <dbReference type="ChEBI" id="CHEBI:15378"/>
        <dbReference type="ChEBI" id="CHEBI:29999"/>
        <dbReference type="ChEBI" id="CHEBI:30616"/>
        <dbReference type="ChEBI" id="CHEBI:83421"/>
        <dbReference type="ChEBI" id="CHEBI:456216"/>
        <dbReference type="EC" id="2.7.11.22"/>
    </reaction>
</comment>
<evidence type="ECO:0000256" key="10">
    <source>
        <dbReference type="PROSITE-ProRule" id="PRU10141"/>
    </source>
</evidence>
<dbReference type="SMART" id="SM00220">
    <property type="entry name" value="S_TKc"/>
    <property type="match status" value="1"/>
</dbReference>
<evidence type="ECO:0000256" key="5">
    <source>
        <dbReference type="ARBA" id="ARBA00022741"/>
    </source>
</evidence>
<evidence type="ECO:0000256" key="8">
    <source>
        <dbReference type="ARBA" id="ARBA00047811"/>
    </source>
</evidence>
<evidence type="ECO:0000256" key="1">
    <source>
        <dbReference type="ARBA" id="ARBA00006485"/>
    </source>
</evidence>
<protein>
    <recommendedName>
        <fullName evidence="2">cyclin-dependent kinase</fullName>
        <ecNumber evidence="2">2.7.11.22</ecNumber>
    </recommendedName>
</protein>
<dbReference type="Gene3D" id="3.30.200.20">
    <property type="entry name" value="Phosphorylase Kinase, domain 1"/>
    <property type="match status" value="1"/>
</dbReference>
<evidence type="ECO:0000259" key="12">
    <source>
        <dbReference type="PROSITE" id="PS50011"/>
    </source>
</evidence>
<dbReference type="PROSITE" id="PS50011">
    <property type="entry name" value="PROTEIN_KINASE_DOM"/>
    <property type="match status" value="1"/>
</dbReference>
<keyword evidence="4" id="KW-0808">Transferase</keyword>
<feature type="binding site" evidence="10">
    <location>
        <position position="388"/>
    </location>
    <ligand>
        <name>ATP</name>
        <dbReference type="ChEBI" id="CHEBI:30616"/>
    </ligand>
</feature>
<organism evidence="13 14">
    <name type="scientific">Schistosoma rodhaini</name>
    <dbReference type="NCBI Taxonomy" id="6188"/>
    <lineage>
        <taxon>Eukaryota</taxon>
        <taxon>Metazoa</taxon>
        <taxon>Spiralia</taxon>
        <taxon>Lophotrochozoa</taxon>
        <taxon>Platyhelminthes</taxon>
        <taxon>Trematoda</taxon>
        <taxon>Digenea</taxon>
        <taxon>Strigeidida</taxon>
        <taxon>Schistosomatoidea</taxon>
        <taxon>Schistosomatidae</taxon>
        <taxon>Schistosoma</taxon>
    </lineage>
</organism>
<dbReference type="PANTHER" id="PTHR24056">
    <property type="entry name" value="CELL DIVISION PROTEIN KINASE"/>
    <property type="match status" value="1"/>
</dbReference>
<keyword evidence="7 10" id="KW-0067">ATP-binding</keyword>
<evidence type="ECO:0000313" key="13">
    <source>
        <dbReference type="Proteomes" id="UP000050792"/>
    </source>
</evidence>
<evidence type="ECO:0000256" key="3">
    <source>
        <dbReference type="ARBA" id="ARBA00022527"/>
    </source>
</evidence>
<dbReference type="Proteomes" id="UP000050792">
    <property type="component" value="Unassembled WGS sequence"/>
</dbReference>
<keyword evidence="3" id="KW-0723">Serine/threonine-protein kinase</keyword>
<feature type="region of interest" description="Disordered" evidence="11">
    <location>
        <begin position="729"/>
        <end position="751"/>
    </location>
</feature>
<dbReference type="FunFam" id="1.10.510.10:FF:000624">
    <property type="entry name" value="Mitogen-activated protein kinase"/>
    <property type="match status" value="1"/>
</dbReference>
<dbReference type="PROSITE" id="PS00107">
    <property type="entry name" value="PROTEIN_KINASE_ATP"/>
    <property type="match status" value="1"/>
</dbReference>
<dbReference type="PANTHER" id="PTHR24056:SF246">
    <property type="entry name" value="ECDYSONE-INDUCED PROTEIN 63E, ISOFORM N"/>
    <property type="match status" value="1"/>
</dbReference>
<feature type="region of interest" description="Disordered" evidence="11">
    <location>
        <begin position="945"/>
        <end position="964"/>
    </location>
</feature>
<feature type="region of interest" description="Disordered" evidence="11">
    <location>
        <begin position="829"/>
        <end position="871"/>
    </location>
</feature>
<accession>A0AA85F4E2</accession>
<keyword evidence="13" id="KW-1185">Reference proteome</keyword>
<evidence type="ECO:0000256" key="7">
    <source>
        <dbReference type="ARBA" id="ARBA00022840"/>
    </source>
</evidence>
<dbReference type="InterPro" id="IPR050108">
    <property type="entry name" value="CDK"/>
</dbReference>
<dbReference type="AlphaFoldDB" id="A0AA85F4E2"/>
<evidence type="ECO:0000256" key="6">
    <source>
        <dbReference type="ARBA" id="ARBA00022777"/>
    </source>
</evidence>
<sequence>MLPWCIELDLYWTYSFVMTKVDVCKWSPISFNRFLSHENNVKDNIPNYGFSCQSSASENANSSKSSRSPESIDKFMFECNVEESKSKRSHTNSQKAVSSPLVSDNKVAKSVFILKDTRSHQLNKRATLKRNGNSDITIHEDLIKAKSTEELTRKVSIKNETKINNKTKSTQLKSLSFQKSDEYCTRDSNDILNQLNQKKSYKMVNKLSLSETRNTEYKIHISTDSTDSKLINHSDNNSSLLHKTSNNSYHLANSNGEKMKSDKSTKRKSYLKQNTTLLPNALRAVDFVLPTESSGPSKENDGSIIHPNKLRHTGRGVKTLSASWKPTMLSNEEKQRRPINRKQRRDSMYEKGYGKLSSYKIYEKLGEGTYATVYKGYSLVSKQLVALKRIRMRKSEGAPCTAIREISLLRGLNHANIVKLHDVIYEAGSLTLVFEYGGSDLKRYMRMYNNRLPMNVVRLFTFQIFRGLEYCHAKQILHRDLKPQNLLISKTGDLKLADFGLARSQSVPIRTYSSEVVTLWYRPPDVLLGDKNYSGHIDIWGVGCILYEMTTGYSLFPGTSKEDQIKIIFRKFGIPPESYWPNLRTNPKFLEYLNSNRHKEKCESNKPSYSQSSTNLNLIDSKKPSSQLNKQLYDENVDSIDTYNEKIKNTLSCSAARLNSDGQQLLFECLALVGNRRITATDALKHVYFKCILPPGINVHDLLPEQSITLLAIEQNSINFSQPSRIHTTNTVTTSKNNGNKHKNKNNSTLYDNKLYGNEQLSKSLTNLSTVRSYPSNDSNPRNTSIILPNSKNKLTTTKHKSDNEHQVQAFKLEKTKSSIQLCYNERNNTSTTTTTTTTTTTHHQHEHNSKSGDNNNNNNNNSILTDQSSDIDTSFSSKSQYFIPYEKVCSQQHQPEQVSFSSVKNPNKLNEKMKRPVRKYLTISSGHTHKILYYQNIIGKNVSDNNNNDNDSHNNTDIKNKSISITPTNNLTALVKRKLYSLQTKAKESRNRLRSLSTDQFKIISLSSPSSDSSKEIELINANGFGDDNHSNELNSSNTFVNLHGALTNKINDGKFGQKMNQNRLSIDVNKNKNLDLPKSIQIINSPSYKSPNKKIIKSNYSTISNNSMNRLNHHKHSQLSSSAFIRINRLNSFNLKGIQQNYCFQSNNSLVHSNSHRKSWNSSGSSILDTPFDDQSVFKWNMNITEMPHKNSLIIHVNKERNSS</sequence>
<dbReference type="GO" id="GO:0004693">
    <property type="term" value="F:cyclin-dependent protein serine/threonine kinase activity"/>
    <property type="evidence" value="ECO:0007669"/>
    <property type="project" value="UniProtKB-EC"/>
</dbReference>
<keyword evidence="5 10" id="KW-0547">Nucleotide-binding</keyword>
<name>A0AA85F4E2_9TREM</name>
<dbReference type="Gene3D" id="1.10.510.10">
    <property type="entry name" value="Transferase(Phosphotransferase) domain 1"/>
    <property type="match status" value="1"/>
</dbReference>
<dbReference type="WBParaSite" id="SRDH1_34960.2">
    <property type="protein sequence ID" value="SRDH1_34960.2"/>
    <property type="gene ID" value="SRDH1_34960"/>
</dbReference>
<dbReference type="InterPro" id="IPR000719">
    <property type="entry name" value="Prot_kinase_dom"/>
</dbReference>
<evidence type="ECO:0000256" key="4">
    <source>
        <dbReference type="ARBA" id="ARBA00022679"/>
    </source>
</evidence>